<dbReference type="GO" id="GO:0007059">
    <property type="term" value="P:chromosome segregation"/>
    <property type="evidence" value="ECO:0007669"/>
    <property type="project" value="TreeGrafter"/>
</dbReference>
<evidence type="ECO:0000313" key="4">
    <source>
        <dbReference type="EMBL" id="KAJ9588442.1"/>
    </source>
</evidence>
<dbReference type="GO" id="GO:0000242">
    <property type="term" value="C:pericentriolar material"/>
    <property type="evidence" value="ECO:0007669"/>
    <property type="project" value="TreeGrafter"/>
</dbReference>
<evidence type="ECO:0000256" key="2">
    <source>
        <dbReference type="ARBA" id="ARBA00022490"/>
    </source>
</evidence>
<dbReference type="AlphaFoldDB" id="A0AAD7ZXC5"/>
<dbReference type="PANTHER" id="PTHR46930:SF1">
    <property type="entry name" value="CDK5 REGULATORY SUBUNIT-ASSOCIATED PROTEIN 2"/>
    <property type="match status" value="1"/>
</dbReference>
<sequence>TSPSQLQEVTLDSNASATGAIPFSTGFWSPGKTSPIRGRTMKEHEEISKLKKENFDLKLRIYFLEERYIRGSG</sequence>
<dbReference type="Pfam" id="PF07989">
    <property type="entry name" value="Cnn_1N"/>
    <property type="match status" value="1"/>
</dbReference>
<proteinExistence type="predicted"/>
<dbReference type="GO" id="GO:0097431">
    <property type="term" value="C:mitotic spindle pole"/>
    <property type="evidence" value="ECO:0007669"/>
    <property type="project" value="TreeGrafter"/>
</dbReference>
<gene>
    <name evidence="4" type="ORF">L9F63_018175</name>
</gene>
<comment type="caution">
    <text evidence="4">The sequence shown here is derived from an EMBL/GenBank/DDBJ whole genome shotgun (WGS) entry which is preliminary data.</text>
</comment>
<dbReference type="GO" id="GO:0008017">
    <property type="term" value="F:microtubule binding"/>
    <property type="evidence" value="ECO:0007669"/>
    <property type="project" value="TreeGrafter"/>
</dbReference>
<dbReference type="InterPro" id="IPR012943">
    <property type="entry name" value="Cnn_1N"/>
</dbReference>
<dbReference type="GO" id="GO:0000132">
    <property type="term" value="P:establishment of mitotic spindle orientation"/>
    <property type="evidence" value="ECO:0007669"/>
    <property type="project" value="TreeGrafter"/>
</dbReference>
<accession>A0AAD7ZXC5</accession>
<keyword evidence="5" id="KW-1185">Reference proteome</keyword>
<reference evidence="4" key="1">
    <citation type="journal article" date="2023" name="IScience">
        <title>Live-bearing cockroach genome reveals convergent evolutionary mechanisms linked to viviparity in insects and beyond.</title>
        <authorList>
            <person name="Fouks B."/>
            <person name="Harrison M.C."/>
            <person name="Mikhailova A.A."/>
            <person name="Marchal E."/>
            <person name="English S."/>
            <person name="Carruthers M."/>
            <person name="Jennings E.C."/>
            <person name="Chiamaka E.L."/>
            <person name="Frigard R.A."/>
            <person name="Pippel M."/>
            <person name="Attardo G.M."/>
            <person name="Benoit J.B."/>
            <person name="Bornberg-Bauer E."/>
            <person name="Tobe S.S."/>
        </authorList>
    </citation>
    <scope>NUCLEOTIDE SEQUENCE</scope>
    <source>
        <strain evidence="4">Stay&amp;Tobe</strain>
    </source>
</reference>
<keyword evidence="2" id="KW-0963">Cytoplasm</keyword>
<dbReference type="GO" id="GO:0035371">
    <property type="term" value="C:microtubule plus-end"/>
    <property type="evidence" value="ECO:0007669"/>
    <property type="project" value="TreeGrafter"/>
</dbReference>
<evidence type="ECO:0000256" key="1">
    <source>
        <dbReference type="ARBA" id="ARBA00004496"/>
    </source>
</evidence>
<protein>
    <recommendedName>
        <fullName evidence="3">Centrosomin N-terminal motif 1 domain-containing protein</fullName>
    </recommendedName>
</protein>
<evidence type="ECO:0000259" key="3">
    <source>
        <dbReference type="Pfam" id="PF07989"/>
    </source>
</evidence>
<reference evidence="4" key="2">
    <citation type="submission" date="2023-05" db="EMBL/GenBank/DDBJ databases">
        <authorList>
            <person name="Fouks B."/>
        </authorList>
    </citation>
    <scope>NUCLEOTIDE SEQUENCE</scope>
    <source>
        <strain evidence="4">Stay&amp;Tobe</strain>
        <tissue evidence="4">Testes</tissue>
    </source>
</reference>
<dbReference type="GO" id="GO:0043015">
    <property type="term" value="F:gamma-tubulin binding"/>
    <property type="evidence" value="ECO:0007669"/>
    <property type="project" value="TreeGrafter"/>
</dbReference>
<dbReference type="GO" id="GO:0046600">
    <property type="term" value="P:negative regulation of centriole replication"/>
    <property type="evidence" value="ECO:0007669"/>
    <property type="project" value="TreeGrafter"/>
</dbReference>
<name>A0AAD7ZXC5_DIPPU</name>
<dbReference type="GO" id="GO:0090266">
    <property type="term" value="P:regulation of mitotic cell cycle spindle assembly checkpoint"/>
    <property type="evidence" value="ECO:0007669"/>
    <property type="project" value="TreeGrafter"/>
</dbReference>
<feature type="non-terminal residue" evidence="4">
    <location>
        <position position="1"/>
    </location>
</feature>
<dbReference type="GO" id="GO:0007099">
    <property type="term" value="P:centriole replication"/>
    <property type="evidence" value="ECO:0007669"/>
    <property type="project" value="TreeGrafter"/>
</dbReference>
<dbReference type="PANTHER" id="PTHR46930">
    <property type="entry name" value="CDK5 REGULATORY SUBUNIT-ASSOCIATED PROTEIN 2"/>
    <property type="match status" value="1"/>
</dbReference>
<evidence type="ECO:0000313" key="5">
    <source>
        <dbReference type="Proteomes" id="UP001233999"/>
    </source>
</evidence>
<dbReference type="InterPro" id="IPR042791">
    <property type="entry name" value="CDK5RAP2"/>
</dbReference>
<dbReference type="EMBL" id="JASPKZ010005681">
    <property type="protein sequence ID" value="KAJ9588442.1"/>
    <property type="molecule type" value="Genomic_DNA"/>
</dbReference>
<comment type="subcellular location">
    <subcellularLocation>
        <location evidence="1">Cytoplasm</location>
    </subcellularLocation>
</comment>
<organism evidence="4 5">
    <name type="scientific">Diploptera punctata</name>
    <name type="common">Pacific beetle cockroach</name>
    <dbReference type="NCBI Taxonomy" id="6984"/>
    <lineage>
        <taxon>Eukaryota</taxon>
        <taxon>Metazoa</taxon>
        <taxon>Ecdysozoa</taxon>
        <taxon>Arthropoda</taxon>
        <taxon>Hexapoda</taxon>
        <taxon>Insecta</taxon>
        <taxon>Pterygota</taxon>
        <taxon>Neoptera</taxon>
        <taxon>Polyneoptera</taxon>
        <taxon>Dictyoptera</taxon>
        <taxon>Blattodea</taxon>
        <taxon>Blaberoidea</taxon>
        <taxon>Blaberidae</taxon>
        <taxon>Diplopterinae</taxon>
        <taxon>Diploptera</taxon>
    </lineage>
</organism>
<dbReference type="GO" id="GO:0005737">
    <property type="term" value="C:cytoplasm"/>
    <property type="evidence" value="ECO:0007669"/>
    <property type="project" value="UniProtKB-SubCell"/>
</dbReference>
<feature type="domain" description="Centrosomin N-terminal motif 1" evidence="3">
    <location>
        <begin position="40"/>
        <end position="68"/>
    </location>
</feature>
<dbReference type="Proteomes" id="UP001233999">
    <property type="component" value="Unassembled WGS sequence"/>
</dbReference>
<dbReference type="GO" id="GO:0001578">
    <property type="term" value="P:microtubule bundle formation"/>
    <property type="evidence" value="ECO:0007669"/>
    <property type="project" value="TreeGrafter"/>
</dbReference>